<dbReference type="InParanoid" id="E4Y2I3"/>
<reference evidence="2" key="1">
    <citation type="journal article" date="2010" name="Science">
        <title>Plasticity of animal genome architecture unmasked by rapid evolution of a pelagic tunicate.</title>
        <authorList>
            <person name="Denoeud F."/>
            <person name="Henriet S."/>
            <person name="Mungpakdee S."/>
            <person name="Aury J.M."/>
            <person name="Da Silva C."/>
            <person name="Brinkmann H."/>
            <person name="Mikhaleva J."/>
            <person name="Olsen L.C."/>
            <person name="Jubin C."/>
            <person name="Canestro C."/>
            <person name="Bouquet J.M."/>
            <person name="Danks G."/>
            <person name="Poulain J."/>
            <person name="Campsteijn C."/>
            <person name="Adamski M."/>
            <person name="Cross I."/>
            <person name="Yadetie F."/>
            <person name="Muffato M."/>
            <person name="Louis A."/>
            <person name="Butcher S."/>
            <person name="Tsagkogeorga G."/>
            <person name="Konrad A."/>
            <person name="Singh S."/>
            <person name="Jensen M.F."/>
            <person name="Cong E.H."/>
            <person name="Eikeseth-Otteraa H."/>
            <person name="Noel B."/>
            <person name="Anthouard V."/>
            <person name="Porcel B.M."/>
            <person name="Kachouri-Lafond R."/>
            <person name="Nishino A."/>
            <person name="Ugolini M."/>
            <person name="Chourrout P."/>
            <person name="Nishida H."/>
            <person name="Aasland R."/>
            <person name="Huzurbazar S."/>
            <person name="Westhof E."/>
            <person name="Delsuc F."/>
            <person name="Lehrach H."/>
            <person name="Reinhardt R."/>
            <person name="Weissenbach J."/>
            <person name="Roy S.W."/>
            <person name="Artiguenave F."/>
            <person name="Postlethwait J.H."/>
            <person name="Manak J.R."/>
            <person name="Thompson E.M."/>
            <person name="Jaillon O."/>
            <person name="Du Pasquier L."/>
            <person name="Boudinot P."/>
            <person name="Liberles D.A."/>
            <person name="Volff J.N."/>
            <person name="Philippe H."/>
            <person name="Lenhard B."/>
            <person name="Roest Crollius H."/>
            <person name="Wincker P."/>
            <person name="Chourrout D."/>
        </authorList>
    </citation>
    <scope>NUCLEOTIDE SEQUENCE [LARGE SCALE GENOMIC DNA]</scope>
</reference>
<dbReference type="AlphaFoldDB" id="E4Y2I3"/>
<accession>E4Y2I3</accession>
<evidence type="ECO:0000313" key="2">
    <source>
        <dbReference type="EMBL" id="CBY16073.1"/>
    </source>
</evidence>
<gene>
    <name evidence="2" type="ORF">GSOID_T00016383001</name>
</gene>
<dbReference type="Proteomes" id="UP000001307">
    <property type="component" value="Unassembled WGS sequence"/>
</dbReference>
<feature type="region of interest" description="Disordered" evidence="1">
    <location>
        <begin position="1"/>
        <end position="96"/>
    </location>
</feature>
<proteinExistence type="predicted"/>
<keyword evidence="3" id="KW-1185">Reference proteome</keyword>
<feature type="compositionally biased region" description="Basic and acidic residues" evidence="1">
    <location>
        <begin position="28"/>
        <end position="46"/>
    </location>
</feature>
<name>E4Y2I3_OIKDI</name>
<sequence>MNCEIIDLTESNDENANPVVDLADSESDDKKPSPQKKGEIIQKDDSTSNDDSTSDNLRLFRRGSDIPASGREKLKTRKRQIEDTNPEKKKKRSFGKVKTFDPATANVKNKLDPLIIAFKAHAISSKKDKDLEEVIKFEKNEAREKYDRMSDEMLVKKGSKFGIQTFKNFGFKHF</sequence>
<evidence type="ECO:0000313" key="3">
    <source>
        <dbReference type="Proteomes" id="UP000001307"/>
    </source>
</evidence>
<protein>
    <submittedName>
        <fullName evidence="2">Uncharacterized protein</fullName>
    </submittedName>
</protein>
<dbReference type="EMBL" id="FN653857">
    <property type="protein sequence ID" value="CBY16073.1"/>
    <property type="molecule type" value="Genomic_DNA"/>
</dbReference>
<evidence type="ECO:0000256" key="1">
    <source>
        <dbReference type="SAM" id="MobiDB-lite"/>
    </source>
</evidence>
<organism evidence="2">
    <name type="scientific">Oikopleura dioica</name>
    <name type="common">Tunicate</name>
    <dbReference type="NCBI Taxonomy" id="34765"/>
    <lineage>
        <taxon>Eukaryota</taxon>
        <taxon>Metazoa</taxon>
        <taxon>Chordata</taxon>
        <taxon>Tunicata</taxon>
        <taxon>Appendicularia</taxon>
        <taxon>Copelata</taxon>
        <taxon>Oikopleuridae</taxon>
        <taxon>Oikopleura</taxon>
    </lineage>
</organism>